<evidence type="ECO:0000256" key="4">
    <source>
        <dbReference type="ARBA" id="ARBA00022679"/>
    </source>
</evidence>
<evidence type="ECO:0000259" key="8">
    <source>
        <dbReference type="Pfam" id="PF01636"/>
    </source>
</evidence>
<dbReference type="SUPFAM" id="SSF56112">
    <property type="entry name" value="Protein kinase-like (PK-like)"/>
    <property type="match status" value="1"/>
</dbReference>
<dbReference type="GO" id="GO:0005524">
    <property type="term" value="F:ATP binding"/>
    <property type="evidence" value="ECO:0007669"/>
    <property type="project" value="UniProtKB-KW"/>
</dbReference>
<dbReference type="OrthoDB" id="9777791at2"/>
<keyword evidence="6 9" id="KW-0418">Kinase</keyword>
<accession>A0A5P8NZR4</accession>
<evidence type="ECO:0000256" key="6">
    <source>
        <dbReference type="ARBA" id="ARBA00022777"/>
    </source>
</evidence>
<dbReference type="PANTHER" id="PTHR34273">
    <property type="entry name" value="METHYLTHIORIBOSE KINASE"/>
    <property type="match status" value="1"/>
</dbReference>
<dbReference type="Gene3D" id="3.90.1200.10">
    <property type="match status" value="1"/>
</dbReference>
<evidence type="ECO:0000256" key="1">
    <source>
        <dbReference type="ARBA" id="ARBA00010165"/>
    </source>
</evidence>
<dbReference type="PANTHER" id="PTHR34273:SF2">
    <property type="entry name" value="METHYLTHIORIBOSE KINASE"/>
    <property type="match status" value="1"/>
</dbReference>
<dbReference type="Proteomes" id="UP000326944">
    <property type="component" value="Chromosome"/>
</dbReference>
<name>A0A5P8NZR4_9BACT</name>
<dbReference type="KEGG" id="sulg:FJR48_03655"/>
<dbReference type="InterPro" id="IPR009212">
    <property type="entry name" value="Methylthioribose_kinase"/>
</dbReference>
<feature type="domain" description="Aminoglycoside phosphotransferase" evidence="8">
    <location>
        <begin position="35"/>
        <end position="270"/>
    </location>
</feature>
<organism evidence="9 10">
    <name type="scientific">Sulfurimonas lithotrophica</name>
    <dbReference type="NCBI Taxonomy" id="2590022"/>
    <lineage>
        <taxon>Bacteria</taxon>
        <taxon>Pseudomonadati</taxon>
        <taxon>Campylobacterota</taxon>
        <taxon>Epsilonproteobacteria</taxon>
        <taxon>Campylobacterales</taxon>
        <taxon>Sulfurimonadaceae</taxon>
        <taxon>Sulfurimonas</taxon>
    </lineage>
</organism>
<dbReference type="RefSeq" id="WP_152306804.1">
    <property type="nucleotide sequence ID" value="NZ_CP043617.1"/>
</dbReference>
<evidence type="ECO:0000313" key="9">
    <source>
        <dbReference type="EMBL" id="QFR48861.1"/>
    </source>
</evidence>
<dbReference type="EC" id="2.7.1.100" evidence="3"/>
<dbReference type="EMBL" id="CP043617">
    <property type="protein sequence ID" value="QFR48861.1"/>
    <property type="molecule type" value="Genomic_DNA"/>
</dbReference>
<evidence type="ECO:0000256" key="7">
    <source>
        <dbReference type="ARBA" id="ARBA00022840"/>
    </source>
</evidence>
<dbReference type="GO" id="GO:0046522">
    <property type="term" value="F:S-methyl-5-thioribose kinase activity"/>
    <property type="evidence" value="ECO:0007669"/>
    <property type="project" value="UniProtKB-EC"/>
</dbReference>
<comment type="subunit">
    <text evidence="2">Homodimer.</text>
</comment>
<evidence type="ECO:0000313" key="10">
    <source>
        <dbReference type="Proteomes" id="UP000326944"/>
    </source>
</evidence>
<dbReference type="GO" id="GO:0009086">
    <property type="term" value="P:methionine biosynthetic process"/>
    <property type="evidence" value="ECO:0007669"/>
    <property type="project" value="InterPro"/>
</dbReference>
<keyword evidence="7" id="KW-0067">ATP-binding</keyword>
<dbReference type="NCBIfam" id="TIGR01767">
    <property type="entry name" value="MTRK"/>
    <property type="match status" value="1"/>
</dbReference>
<dbReference type="InterPro" id="IPR002575">
    <property type="entry name" value="Aminoglycoside_PTrfase"/>
</dbReference>
<protein>
    <recommendedName>
        <fullName evidence="3">S-methyl-5-thioribose kinase</fullName>
        <ecNumber evidence="3">2.7.1.100</ecNumber>
    </recommendedName>
</protein>
<proteinExistence type="inferred from homology"/>
<evidence type="ECO:0000256" key="3">
    <source>
        <dbReference type="ARBA" id="ARBA00012128"/>
    </source>
</evidence>
<keyword evidence="10" id="KW-1185">Reference proteome</keyword>
<reference evidence="9 10" key="1">
    <citation type="submission" date="2019-09" db="EMBL/GenBank/DDBJ databases">
        <title>Sulfurimonas gotlandica sp. nov., a chemoautotrophic and psychrotolerant epsilonproteobacterium isolated from a pelagic redoxcline, and an emended description of the genus Sulfurimonas.</title>
        <authorList>
            <person name="Wang S."/>
            <person name="Jiang L."/>
            <person name="Shao S."/>
        </authorList>
    </citation>
    <scope>NUCLEOTIDE SEQUENCE [LARGE SCALE GENOMIC DNA]</scope>
    <source>
        <strain evidence="9 10">GYSZ_1</strain>
    </source>
</reference>
<keyword evidence="4 9" id="KW-0808">Transferase</keyword>
<evidence type="ECO:0000256" key="2">
    <source>
        <dbReference type="ARBA" id="ARBA00011738"/>
    </source>
</evidence>
<dbReference type="Gene3D" id="3.30.200.20">
    <property type="entry name" value="Phosphorylase Kinase, domain 1"/>
    <property type="match status" value="1"/>
</dbReference>
<sequence length="410" mass="46874">MEYRELDVSSIIEYLLSVDEVASYFGGDDLKADEIGDGNLNYVYLVSSVSDSNKALIVKQAVPYLRCVGEEFALGRERMTYEIRALSKFKEIAPDFVPDIYHVSEDMSIVVMQYLENHIILRGGLTDAKKYPNFSEHVSSYLADTLFKTSSLYLNSTLKRKLIDEFNSNTELCKLTEDFVFTFAYMQNETNDADNVKDNPLAQKLFSDMEFKEKVLDLKYKFMTSTDALIHGDLHTGSIMLNENETFVIDPEFAYVGPFGFDIGALLANLANNYVHHTIVTKDEEFKEYLLETIKEIIELFESKFLKLWEVQKNSALLIDGYIDDKTAQKYREKFVKRILQESIGFAGCKMARRVFGVAGVAEIRGIEDKQKRHDAEALVLKIAREFVMKYEKIDSAEQVLEIIKVNSAG</sequence>
<evidence type="ECO:0000256" key="5">
    <source>
        <dbReference type="ARBA" id="ARBA00022741"/>
    </source>
</evidence>
<comment type="similarity">
    <text evidence="1">Belongs to the methylthioribose kinase family.</text>
</comment>
<gene>
    <name evidence="9" type="primary">mtnK</name>
    <name evidence="9" type="ORF">FJR48_03655</name>
</gene>
<dbReference type="AlphaFoldDB" id="A0A5P8NZR4"/>
<keyword evidence="5" id="KW-0547">Nucleotide-binding</keyword>
<dbReference type="Pfam" id="PF01636">
    <property type="entry name" value="APH"/>
    <property type="match status" value="1"/>
</dbReference>
<dbReference type="InterPro" id="IPR011009">
    <property type="entry name" value="Kinase-like_dom_sf"/>
</dbReference>
<dbReference type="PIRSF" id="PIRSF031134">
    <property type="entry name" value="MTRK"/>
    <property type="match status" value="1"/>
</dbReference>